<name>A0A914Q1V1_9BILA</name>
<dbReference type="InterPro" id="IPR036056">
    <property type="entry name" value="Fibrinogen-like_C"/>
</dbReference>
<evidence type="ECO:0000259" key="11">
    <source>
        <dbReference type="PROSITE" id="PS51406"/>
    </source>
</evidence>
<dbReference type="Pfam" id="PF00094">
    <property type="entry name" value="VWD"/>
    <property type="match status" value="1"/>
</dbReference>
<dbReference type="GO" id="GO:0016020">
    <property type="term" value="C:membrane"/>
    <property type="evidence" value="ECO:0007669"/>
    <property type="project" value="UniProtKB-SubCell"/>
</dbReference>
<dbReference type="SUPFAM" id="SSF57567">
    <property type="entry name" value="Serine protease inhibitors"/>
    <property type="match status" value="1"/>
</dbReference>
<feature type="signal peptide" evidence="8">
    <location>
        <begin position="1"/>
        <end position="20"/>
    </location>
</feature>
<evidence type="ECO:0000259" key="10">
    <source>
        <dbReference type="PROSITE" id="PS51233"/>
    </source>
</evidence>
<reference evidence="13" key="1">
    <citation type="submission" date="2022-11" db="UniProtKB">
        <authorList>
            <consortium name="WormBaseParasite"/>
        </authorList>
    </citation>
    <scope>IDENTIFICATION</scope>
</reference>
<keyword evidence="4" id="KW-0472">Membrane</keyword>
<dbReference type="SMART" id="SM00186">
    <property type="entry name" value="FBG"/>
    <property type="match status" value="1"/>
</dbReference>
<dbReference type="InterPro" id="IPR001881">
    <property type="entry name" value="EGF-like_Ca-bd_dom"/>
</dbReference>
<dbReference type="InterPro" id="IPR002181">
    <property type="entry name" value="Fibrinogen_a/b/g_C_dom"/>
</dbReference>
<dbReference type="CDD" id="cd00054">
    <property type="entry name" value="EGF_CA"/>
    <property type="match status" value="1"/>
</dbReference>
<dbReference type="Pfam" id="PF01826">
    <property type="entry name" value="TIL"/>
    <property type="match status" value="1"/>
</dbReference>
<evidence type="ECO:0000256" key="3">
    <source>
        <dbReference type="ARBA" id="ARBA00022900"/>
    </source>
</evidence>
<dbReference type="SUPFAM" id="SSF56496">
    <property type="entry name" value="Fibrinogen C-terminal domain-like"/>
    <property type="match status" value="1"/>
</dbReference>
<dbReference type="InterPro" id="IPR000742">
    <property type="entry name" value="EGF"/>
</dbReference>
<dbReference type="PROSITE" id="PS00022">
    <property type="entry name" value="EGF_1"/>
    <property type="match status" value="2"/>
</dbReference>
<accession>A0A914Q1V1</accession>
<dbReference type="PANTHER" id="PTHR46160">
    <property type="entry name" value="ALPHA-TECTORIN-RELATED"/>
    <property type="match status" value="1"/>
</dbReference>
<sequence>MEAMKLLFAVFFVIFATTTAKNNLQDYCTSSECQTDRRISIFEREALKQEIAKYKKILSQSGCSVCNIEGTTPCQNNGTCIVTDPYKYICNCPDNTAGDHCEEVLSCDENPCGVGAVCTVFNHKKVCSCPPGTDGDPMVSCEFRTKQACMSGDPHYTTFDGTYFHYMGTCPMYVMKACDASVDWSIVGTNSFFSYNKQVSYIKTFTFHTQGHGFTVDEALNLYMDDIRVYYPYYWPSQTDPKIVATKPSTQVIIQDTVTGAVITFYQCVLCVQVRTTPFFYGDNTMCGVFGSIDDVCTNDIRASNGTTLPITDCNVQYSIPAIEFEDTWITNTTVDSCVKGAVIHNNSNCATDTAQAQCDLIRQAIDGQGPFAACEVMNNTEQLYNDCTFDICQGFSQCDALDNFAKACIAAVPWADIDNWRTDNFCPPTCPPNSHYSMKTPKCQNSCSDPNYSNSSLCQDGYEEGCICNPGYYYDSNGQLDGLPFECRLLQDCGCVDTSGNYYPPTSHWLNPNCTAETTCFDGQLVTNATACSVDGQCNNVDGIYTCQCLPRFTGNGLICTDINECLDPTVCSADVNQGICTNLPGTYNCTCIAPYSGAQCTEYTPSRHCADLQLYHGITTDGAYSISIGADYSSNFTNADLDWTLVYCDMTSQNGGWTLLSHGNITGGKNFSEYVEGFGDATTQNAWLGLQNLHLMTQQSPTSLRVIVTSCPAEEIPTDDCTYPYFSVTDATAQYAVFINSTCQGSIHPYRDGWISWDKTKLGPVFTAWDNDDRSYCSKNFHNTGWWYNHLNNYFACGYANLNGLRFACSDQDDQYNGQYLMWAKSPAEDAFMYLRPREYPNYDPLHPVPTTTSAPAEDFTTSF</sequence>
<keyword evidence="12" id="KW-1185">Reference proteome</keyword>
<evidence type="ECO:0000256" key="7">
    <source>
        <dbReference type="PROSITE-ProRule" id="PRU00076"/>
    </source>
</evidence>
<feature type="chain" id="PRO_5037770250" evidence="8">
    <location>
        <begin position="21"/>
        <end position="866"/>
    </location>
</feature>
<dbReference type="CDD" id="cd19941">
    <property type="entry name" value="TIL"/>
    <property type="match status" value="1"/>
</dbReference>
<dbReference type="Proteomes" id="UP000887578">
    <property type="component" value="Unplaced"/>
</dbReference>
<dbReference type="PROSITE" id="PS50026">
    <property type="entry name" value="EGF_3"/>
    <property type="match status" value="4"/>
</dbReference>
<organism evidence="12 13">
    <name type="scientific">Panagrolaimus davidi</name>
    <dbReference type="NCBI Taxonomy" id="227884"/>
    <lineage>
        <taxon>Eukaryota</taxon>
        <taxon>Metazoa</taxon>
        <taxon>Ecdysozoa</taxon>
        <taxon>Nematoda</taxon>
        <taxon>Chromadorea</taxon>
        <taxon>Rhabditida</taxon>
        <taxon>Tylenchina</taxon>
        <taxon>Panagrolaimomorpha</taxon>
        <taxon>Panagrolaimoidea</taxon>
        <taxon>Panagrolaimidae</taxon>
        <taxon>Panagrolaimus</taxon>
    </lineage>
</organism>
<dbReference type="PANTHER" id="PTHR46160:SF9">
    <property type="entry name" value="PROTEIN PRY2-RELATED"/>
    <property type="match status" value="1"/>
</dbReference>
<keyword evidence="7" id="KW-0245">EGF-like domain</keyword>
<dbReference type="Pfam" id="PF00147">
    <property type="entry name" value="Fibrinogen_C"/>
    <property type="match status" value="1"/>
</dbReference>
<keyword evidence="5 7" id="KW-1015">Disulfide bond</keyword>
<dbReference type="Pfam" id="PF08742">
    <property type="entry name" value="C8"/>
    <property type="match status" value="1"/>
</dbReference>
<comment type="subcellular location">
    <subcellularLocation>
        <location evidence="1">Membrane</location>
    </subcellularLocation>
</comment>
<keyword evidence="6" id="KW-0325">Glycoprotein</keyword>
<dbReference type="InterPro" id="IPR025615">
    <property type="entry name" value="TILa_dom"/>
</dbReference>
<comment type="caution">
    <text evidence="7">Lacks conserved residue(s) required for the propagation of feature annotation.</text>
</comment>
<feature type="domain" description="Fibrinogen C-terminal" evidence="11">
    <location>
        <begin position="602"/>
        <end position="806"/>
    </location>
</feature>
<dbReference type="WBParaSite" id="PDA_v2.g21100.t1">
    <property type="protein sequence ID" value="PDA_v2.g21100.t1"/>
    <property type="gene ID" value="PDA_v2.g21100"/>
</dbReference>
<evidence type="ECO:0000256" key="4">
    <source>
        <dbReference type="ARBA" id="ARBA00023136"/>
    </source>
</evidence>
<proteinExistence type="predicted"/>
<keyword evidence="3" id="KW-0722">Serine protease inhibitor</keyword>
<dbReference type="PROSITE" id="PS01186">
    <property type="entry name" value="EGF_2"/>
    <property type="match status" value="1"/>
</dbReference>
<evidence type="ECO:0000259" key="9">
    <source>
        <dbReference type="PROSITE" id="PS50026"/>
    </source>
</evidence>
<feature type="domain" description="EGF-like" evidence="9">
    <location>
        <begin position="103"/>
        <end position="142"/>
    </location>
</feature>
<dbReference type="Gene3D" id="3.90.215.10">
    <property type="entry name" value="Gamma Fibrinogen, chain A, domain 1"/>
    <property type="match status" value="1"/>
</dbReference>
<dbReference type="InterPro" id="IPR000152">
    <property type="entry name" value="EGF-type_Asp/Asn_hydroxyl_site"/>
</dbReference>
<dbReference type="InterPro" id="IPR052749">
    <property type="entry name" value="Alpha-tectorin"/>
</dbReference>
<dbReference type="GO" id="GO:0005509">
    <property type="term" value="F:calcium ion binding"/>
    <property type="evidence" value="ECO:0007669"/>
    <property type="project" value="InterPro"/>
</dbReference>
<dbReference type="SMART" id="SM00179">
    <property type="entry name" value="EGF_CA"/>
    <property type="match status" value="2"/>
</dbReference>
<feature type="domain" description="EGF-like" evidence="9">
    <location>
        <begin position="523"/>
        <end position="562"/>
    </location>
</feature>
<dbReference type="InterPro" id="IPR014853">
    <property type="entry name" value="VWF/SSPO/ZAN-like_Cys-rich_dom"/>
</dbReference>
<dbReference type="GO" id="GO:0004867">
    <property type="term" value="F:serine-type endopeptidase inhibitor activity"/>
    <property type="evidence" value="ECO:0007669"/>
    <property type="project" value="UniProtKB-KW"/>
</dbReference>
<evidence type="ECO:0000313" key="13">
    <source>
        <dbReference type="WBParaSite" id="PDA_v2.g21100.t1"/>
    </source>
</evidence>
<dbReference type="Pfam" id="PF12714">
    <property type="entry name" value="TILa"/>
    <property type="match status" value="1"/>
</dbReference>
<feature type="domain" description="EGF-like" evidence="9">
    <location>
        <begin position="563"/>
        <end position="603"/>
    </location>
</feature>
<evidence type="ECO:0000256" key="8">
    <source>
        <dbReference type="SAM" id="SignalP"/>
    </source>
</evidence>
<dbReference type="InterPro" id="IPR014716">
    <property type="entry name" value="Fibrinogen_a/b/g_C_1"/>
</dbReference>
<dbReference type="InterPro" id="IPR001846">
    <property type="entry name" value="VWF_type-D"/>
</dbReference>
<dbReference type="SMART" id="SM00181">
    <property type="entry name" value="EGF"/>
    <property type="match status" value="4"/>
</dbReference>
<protein>
    <submittedName>
        <fullName evidence="13">Uncharacterized protein</fullName>
    </submittedName>
</protein>
<dbReference type="Gene3D" id="2.10.25.10">
    <property type="entry name" value="Laminin"/>
    <property type="match status" value="4"/>
</dbReference>
<evidence type="ECO:0000256" key="2">
    <source>
        <dbReference type="ARBA" id="ARBA00022729"/>
    </source>
</evidence>
<dbReference type="InterPro" id="IPR036084">
    <property type="entry name" value="Ser_inhib-like_sf"/>
</dbReference>
<dbReference type="SUPFAM" id="SSF57196">
    <property type="entry name" value="EGF/Laminin"/>
    <property type="match status" value="3"/>
</dbReference>
<evidence type="ECO:0000256" key="1">
    <source>
        <dbReference type="ARBA" id="ARBA00004370"/>
    </source>
</evidence>
<dbReference type="PROSITE" id="PS51233">
    <property type="entry name" value="VWFD"/>
    <property type="match status" value="1"/>
</dbReference>
<evidence type="ECO:0000313" key="12">
    <source>
        <dbReference type="Proteomes" id="UP000887578"/>
    </source>
</evidence>
<feature type="disulfide bond" evidence="7">
    <location>
        <begin position="593"/>
        <end position="602"/>
    </location>
</feature>
<feature type="disulfide bond" evidence="7">
    <location>
        <begin position="92"/>
        <end position="101"/>
    </location>
</feature>
<evidence type="ECO:0000256" key="6">
    <source>
        <dbReference type="ARBA" id="ARBA00023180"/>
    </source>
</evidence>
<keyword evidence="2 8" id="KW-0732">Signal</keyword>
<dbReference type="PROSITE" id="PS51406">
    <property type="entry name" value="FIBRINOGEN_C_2"/>
    <property type="match status" value="1"/>
</dbReference>
<feature type="domain" description="VWFD" evidence="10">
    <location>
        <begin position="146"/>
        <end position="339"/>
    </location>
</feature>
<evidence type="ECO:0000256" key="5">
    <source>
        <dbReference type="ARBA" id="ARBA00023157"/>
    </source>
</evidence>
<keyword evidence="3" id="KW-0646">Protease inhibitor</keyword>
<feature type="domain" description="EGF-like" evidence="9">
    <location>
        <begin position="67"/>
        <end position="102"/>
    </location>
</feature>
<dbReference type="PROSITE" id="PS00010">
    <property type="entry name" value="ASX_HYDROXYL"/>
    <property type="match status" value="2"/>
</dbReference>
<dbReference type="SMART" id="SM00216">
    <property type="entry name" value="VWD"/>
    <property type="match status" value="1"/>
</dbReference>
<dbReference type="AlphaFoldDB" id="A0A914Q1V1"/>
<dbReference type="InterPro" id="IPR002919">
    <property type="entry name" value="TIL_dom"/>
</dbReference>